<sequence>MSGGQDLPGYFFGQSSFANHSNVPESSVVNISHLITEERDMHAYAAMGCSFQAGSATITKLAGARKEDSVVIMGVGAVGLSAIMAAKICRCSPIIAVDLHETRLQMARELGATHVINTSIDSVDLAAEIQTITNGNGPTITVDTTGSPALCKDGLDFTADNGKMILLGTPPLDAEFNIGNLVGFIKSGKSLVGSMEGDAIPGKHIPQMIRWFKSGIFPIDRLVKTYKVENFEAAISDMKAGSTIKPVLLWK</sequence>
<dbReference type="SUPFAM" id="SSF51735">
    <property type="entry name" value="NAD(P)-binding Rossmann-fold domains"/>
    <property type="match status" value="1"/>
</dbReference>
<dbReference type="OrthoDB" id="1560166at2759"/>
<keyword evidence="4" id="KW-0862">Zinc</keyword>
<feature type="domain" description="Alcohol dehydrogenase-like C-terminal" evidence="6">
    <location>
        <begin position="77"/>
        <end position="213"/>
    </location>
</feature>
<comment type="similarity">
    <text evidence="2">Belongs to the zinc-containing alcohol dehydrogenase family.</text>
</comment>
<organism evidence="7 8">
    <name type="scientific">Talaromyces rugulosus</name>
    <name type="common">Penicillium rugulosum</name>
    <dbReference type="NCBI Taxonomy" id="121627"/>
    <lineage>
        <taxon>Eukaryota</taxon>
        <taxon>Fungi</taxon>
        <taxon>Dikarya</taxon>
        <taxon>Ascomycota</taxon>
        <taxon>Pezizomycotina</taxon>
        <taxon>Eurotiomycetes</taxon>
        <taxon>Eurotiomycetidae</taxon>
        <taxon>Eurotiales</taxon>
        <taxon>Trichocomaceae</taxon>
        <taxon>Talaromyces</taxon>
        <taxon>Talaromyces sect. Islandici</taxon>
    </lineage>
</organism>
<dbReference type="GO" id="GO:0016491">
    <property type="term" value="F:oxidoreductase activity"/>
    <property type="evidence" value="ECO:0007669"/>
    <property type="project" value="UniProtKB-KW"/>
</dbReference>
<dbReference type="AlphaFoldDB" id="A0A7H8R5C6"/>
<comment type="cofactor">
    <cofactor evidence="1">
        <name>Zn(2+)</name>
        <dbReference type="ChEBI" id="CHEBI:29105"/>
    </cofactor>
</comment>
<reference evidence="8" key="1">
    <citation type="submission" date="2020-06" db="EMBL/GenBank/DDBJ databases">
        <title>A chromosome-scale genome assembly of Talaromyces rugulosus W13939.</title>
        <authorList>
            <person name="Wang B."/>
            <person name="Guo L."/>
            <person name="Ye K."/>
            <person name="Wang L."/>
        </authorList>
    </citation>
    <scope>NUCLEOTIDE SEQUENCE [LARGE SCALE GENOMIC DNA]</scope>
    <source>
        <strain evidence="8">W13939</strain>
    </source>
</reference>
<keyword evidence="8" id="KW-1185">Reference proteome</keyword>
<protein>
    <recommendedName>
        <fullName evidence="6">Alcohol dehydrogenase-like C-terminal domain-containing protein</fullName>
    </recommendedName>
</protein>
<name>A0A7H8R5C6_TALRU</name>
<dbReference type="RefSeq" id="XP_035346970.1">
    <property type="nucleotide sequence ID" value="XM_035491077.1"/>
</dbReference>
<evidence type="ECO:0000256" key="2">
    <source>
        <dbReference type="ARBA" id="ARBA00008072"/>
    </source>
</evidence>
<keyword evidence="3" id="KW-0479">Metal-binding</keyword>
<evidence type="ECO:0000313" key="8">
    <source>
        <dbReference type="Proteomes" id="UP000509510"/>
    </source>
</evidence>
<dbReference type="Proteomes" id="UP000509510">
    <property type="component" value="Chromosome IV"/>
</dbReference>
<evidence type="ECO:0000256" key="5">
    <source>
        <dbReference type="ARBA" id="ARBA00023002"/>
    </source>
</evidence>
<gene>
    <name evidence="7" type="ORF">TRUGW13939_07941</name>
</gene>
<accession>A0A7H8R5C6</accession>
<dbReference type="InterPro" id="IPR013149">
    <property type="entry name" value="ADH-like_C"/>
</dbReference>
<dbReference type="Gene3D" id="3.90.180.10">
    <property type="entry name" value="Medium-chain alcohol dehydrogenases, catalytic domain"/>
    <property type="match status" value="1"/>
</dbReference>
<dbReference type="GO" id="GO:0046872">
    <property type="term" value="F:metal ion binding"/>
    <property type="evidence" value="ECO:0007669"/>
    <property type="project" value="UniProtKB-KW"/>
</dbReference>
<evidence type="ECO:0000256" key="3">
    <source>
        <dbReference type="ARBA" id="ARBA00022723"/>
    </source>
</evidence>
<evidence type="ECO:0000259" key="6">
    <source>
        <dbReference type="Pfam" id="PF00107"/>
    </source>
</evidence>
<evidence type="ECO:0000256" key="1">
    <source>
        <dbReference type="ARBA" id="ARBA00001947"/>
    </source>
</evidence>
<dbReference type="EMBL" id="CP055901">
    <property type="protein sequence ID" value="QKX60795.1"/>
    <property type="molecule type" value="Genomic_DNA"/>
</dbReference>
<dbReference type="KEGG" id="trg:TRUGW13939_07941"/>
<evidence type="ECO:0000256" key="4">
    <source>
        <dbReference type="ARBA" id="ARBA00022833"/>
    </source>
</evidence>
<keyword evidence="5" id="KW-0560">Oxidoreductase</keyword>
<dbReference type="Pfam" id="PF00107">
    <property type="entry name" value="ADH_zinc_N"/>
    <property type="match status" value="1"/>
</dbReference>
<dbReference type="Gene3D" id="3.40.50.720">
    <property type="entry name" value="NAD(P)-binding Rossmann-like Domain"/>
    <property type="match status" value="1"/>
</dbReference>
<proteinExistence type="inferred from homology"/>
<dbReference type="InterPro" id="IPR036291">
    <property type="entry name" value="NAD(P)-bd_dom_sf"/>
</dbReference>
<evidence type="ECO:0000313" key="7">
    <source>
        <dbReference type="EMBL" id="QKX60795.1"/>
    </source>
</evidence>
<dbReference type="PANTHER" id="PTHR43350">
    <property type="entry name" value="NAD-DEPENDENT ALCOHOL DEHYDROGENASE"/>
    <property type="match status" value="1"/>
</dbReference>
<dbReference type="GeneID" id="55995430"/>
<dbReference type="PANTHER" id="PTHR43350:SF2">
    <property type="entry name" value="GROES-LIKE ZINC-BINDING ALCOHOL DEHYDROGENASE FAMILY PROTEIN"/>
    <property type="match status" value="1"/>
</dbReference>